<dbReference type="PANTHER" id="PTHR10196:SF69">
    <property type="entry name" value="GLYCEROL KINASE"/>
    <property type="match status" value="1"/>
</dbReference>
<name>A0A8D8RQU8_9HEMI</name>
<protein>
    <submittedName>
        <fullName evidence="7">Glycerol kinase 2</fullName>
    </submittedName>
</protein>
<dbReference type="PANTHER" id="PTHR10196">
    <property type="entry name" value="SUGAR KINASE"/>
    <property type="match status" value="1"/>
</dbReference>
<dbReference type="GO" id="GO:0004370">
    <property type="term" value="F:glycerol kinase activity"/>
    <property type="evidence" value="ECO:0007669"/>
    <property type="project" value="TreeGrafter"/>
</dbReference>
<dbReference type="GO" id="GO:0006641">
    <property type="term" value="P:triglyceride metabolic process"/>
    <property type="evidence" value="ECO:0007669"/>
    <property type="project" value="TreeGrafter"/>
</dbReference>
<dbReference type="InterPro" id="IPR018485">
    <property type="entry name" value="FGGY_C"/>
</dbReference>
<dbReference type="InterPro" id="IPR043129">
    <property type="entry name" value="ATPase_NBD"/>
</dbReference>
<dbReference type="EMBL" id="HBUF01182290">
    <property type="protein sequence ID" value="CAG6655615.1"/>
    <property type="molecule type" value="Transcribed_RNA"/>
</dbReference>
<evidence type="ECO:0000256" key="3">
    <source>
        <dbReference type="ARBA" id="ARBA00022741"/>
    </source>
</evidence>
<dbReference type="Gene3D" id="3.30.420.40">
    <property type="match status" value="1"/>
</dbReference>
<dbReference type="EMBL" id="HBUF01182288">
    <property type="protein sequence ID" value="CAG6655610.1"/>
    <property type="molecule type" value="Transcribed_RNA"/>
</dbReference>
<evidence type="ECO:0000256" key="1">
    <source>
        <dbReference type="ARBA" id="ARBA00009156"/>
    </source>
</evidence>
<dbReference type="GO" id="GO:0005524">
    <property type="term" value="F:ATP binding"/>
    <property type="evidence" value="ECO:0007669"/>
    <property type="project" value="UniProtKB-KW"/>
</dbReference>
<keyword evidence="4 7" id="KW-0418">Kinase</keyword>
<accession>A0A8D8RQU8</accession>
<keyword evidence="5" id="KW-0067">ATP-binding</keyword>
<evidence type="ECO:0000259" key="6">
    <source>
        <dbReference type="Pfam" id="PF02782"/>
    </source>
</evidence>
<dbReference type="GO" id="GO:0005739">
    <property type="term" value="C:mitochondrion"/>
    <property type="evidence" value="ECO:0007669"/>
    <property type="project" value="TreeGrafter"/>
</dbReference>
<dbReference type="EMBL" id="HBUF01182289">
    <property type="protein sequence ID" value="CAG6655613.1"/>
    <property type="molecule type" value="Transcribed_RNA"/>
</dbReference>
<organism evidence="7">
    <name type="scientific">Cacopsylla melanoneura</name>
    <dbReference type="NCBI Taxonomy" id="428564"/>
    <lineage>
        <taxon>Eukaryota</taxon>
        <taxon>Metazoa</taxon>
        <taxon>Ecdysozoa</taxon>
        <taxon>Arthropoda</taxon>
        <taxon>Hexapoda</taxon>
        <taxon>Insecta</taxon>
        <taxon>Pterygota</taxon>
        <taxon>Neoptera</taxon>
        <taxon>Paraneoptera</taxon>
        <taxon>Hemiptera</taxon>
        <taxon>Sternorrhyncha</taxon>
        <taxon>Psylloidea</taxon>
        <taxon>Psyllidae</taxon>
        <taxon>Psyllinae</taxon>
        <taxon>Cacopsylla</taxon>
    </lineage>
</organism>
<sequence length="113" mass="12329">MRKDAGISLINLQVDGGMTANNHLMQIQADLCGIPVVRPQMVETTALGAAMAAGYAEGVKVWDLENSSSQFDTFTPKITDAEREYRYARWKMAIQRSLGWDISSSGTSGARTT</sequence>
<dbReference type="SUPFAM" id="SSF53067">
    <property type="entry name" value="Actin-like ATPase domain"/>
    <property type="match status" value="1"/>
</dbReference>
<dbReference type="Pfam" id="PF02782">
    <property type="entry name" value="FGGY_C"/>
    <property type="match status" value="1"/>
</dbReference>
<reference evidence="7" key="1">
    <citation type="submission" date="2021-05" db="EMBL/GenBank/DDBJ databases">
        <authorList>
            <person name="Alioto T."/>
            <person name="Alioto T."/>
            <person name="Gomez Garrido J."/>
        </authorList>
    </citation>
    <scope>NUCLEOTIDE SEQUENCE</scope>
</reference>
<evidence type="ECO:0000313" key="7">
    <source>
        <dbReference type="EMBL" id="CAG6655615.1"/>
    </source>
</evidence>
<dbReference type="AlphaFoldDB" id="A0A8D8RQU8"/>
<dbReference type="GO" id="GO:0046167">
    <property type="term" value="P:glycerol-3-phosphate biosynthetic process"/>
    <property type="evidence" value="ECO:0007669"/>
    <property type="project" value="TreeGrafter"/>
</dbReference>
<keyword evidence="2" id="KW-0808">Transferase</keyword>
<evidence type="ECO:0000256" key="2">
    <source>
        <dbReference type="ARBA" id="ARBA00022679"/>
    </source>
</evidence>
<keyword evidence="3" id="KW-0547">Nucleotide-binding</keyword>
<feature type="domain" description="Carbohydrate kinase FGGY C-terminal" evidence="6">
    <location>
        <begin position="1"/>
        <end position="56"/>
    </location>
</feature>
<comment type="similarity">
    <text evidence="1">Belongs to the FGGY kinase family.</text>
</comment>
<proteinExistence type="inferred from homology"/>
<evidence type="ECO:0000256" key="5">
    <source>
        <dbReference type="ARBA" id="ARBA00022840"/>
    </source>
</evidence>
<evidence type="ECO:0000256" key="4">
    <source>
        <dbReference type="ARBA" id="ARBA00022777"/>
    </source>
</evidence>
<dbReference type="GO" id="GO:0006071">
    <property type="term" value="P:glycerol metabolic process"/>
    <property type="evidence" value="ECO:0007669"/>
    <property type="project" value="TreeGrafter"/>
</dbReference>